<evidence type="ECO:0000313" key="5">
    <source>
        <dbReference type="EMBL" id="GAF70908.1"/>
    </source>
</evidence>
<dbReference type="GO" id="GO:0006207">
    <property type="term" value="P:'de novo' pyrimidine nucleobase biosynthetic process"/>
    <property type="evidence" value="ECO:0007669"/>
    <property type="project" value="InterPro"/>
</dbReference>
<comment type="caution">
    <text evidence="5">The sequence shown here is derived from an EMBL/GenBank/DDBJ whole genome shotgun (WGS) entry which is preliminary data.</text>
</comment>
<dbReference type="InterPro" id="IPR005720">
    <property type="entry name" value="Dihydroorotate_DH_cat"/>
</dbReference>
<dbReference type="AlphaFoldDB" id="X0RQ46"/>
<dbReference type="EMBL" id="BARS01000050">
    <property type="protein sequence ID" value="GAF70908.1"/>
    <property type="molecule type" value="Genomic_DNA"/>
</dbReference>
<evidence type="ECO:0000256" key="3">
    <source>
        <dbReference type="ARBA" id="ARBA00023002"/>
    </source>
</evidence>
<evidence type="ECO:0000256" key="2">
    <source>
        <dbReference type="ARBA" id="ARBA00004725"/>
    </source>
</evidence>
<comment type="cofactor">
    <cofactor evidence="1">
        <name>FMN</name>
        <dbReference type="ChEBI" id="CHEBI:58210"/>
    </cofactor>
</comment>
<dbReference type="GO" id="GO:0006212">
    <property type="term" value="P:uracil catabolic process"/>
    <property type="evidence" value="ECO:0007669"/>
    <property type="project" value="TreeGrafter"/>
</dbReference>
<dbReference type="PANTHER" id="PTHR43073:SF2">
    <property type="entry name" value="DIHYDROPYRIMIDINE DEHYDROGENASE [NADP(+)]"/>
    <property type="match status" value="1"/>
</dbReference>
<feature type="domain" description="Dihydroorotate dehydrogenase catalytic" evidence="4">
    <location>
        <begin position="2"/>
        <end position="184"/>
    </location>
</feature>
<dbReference type="InterPro" id="IPR001295">
    <property type="entry name" value="Dihydroorotate_DH_CS"/>
</dbReference>
<feature type="non-terminal residue" evidence="5">
    <location>
        <position position="190"/>
    </location>
</feature>
<protein>
    <recommendedName>
        <fullName evidence="4">Dihydroorotate dehydrogenase catalytic domain-containing protein</fullName>
    </recommendedName>
</protein>
<dbReference type="GO" id="GO:0017113">
    <property type="term" value="F:dihydropyrimidine dehydrogenase (NADP+) activity"/>
    <property type="evidence" value="ECO:0007669"/>
    <property type="project" value="TreeGrafter"/>
</dbReference>
<dbReference type="InterPro" id="IPR013785">
    <property type="entry name" value="Aldolase_TIM"/>
</dbReference>
<comment type="pathway">
    <text evidence="2">Pyrimidine metabolism; UMP biosynthesis via de novo pathway.</text>
</comment>
<keyword evidence="3" id="KW-0560">Oxidoreductase</keyword>
<dbReference type="UniPathway" id="UPA00070"/>
<dbReference type="PROSITE" id="PS00911">
    <property type="entry name" value="DHODEHASE_1"/>
    <property type="match status" value="1"/>
</dbReference>
<name>X0RQ46_9ZZZZ</name>
<dbReference type="Pfam" id="PF01180">
    <property type="entry name" value="DHO_dh"/>
    <property type="match status" value="1"/>
</dbReference>
<evidence type="ECO:0000259" key="4">
    <source>
        <dbReference type="Pfam" id="PF01180"/>
    </source>
</evidence>
<dbReference type="GO" id="GO:0002058">
    <property type="term" value="F:uracil binding"/>
    <property type="evidence" value="ECO:0007669"/>
    <property type="project" value="TreeGrafter"/>
</dbReference>
<dbReference type="GO" id="GO:0050661">
    <property type="term" value="F:NADP binding"/>
    <property type="evidence" value="ECO:0007669"/>
    <property type="project" value="TreeGrafter"/>
</dbReference>
<proteinExistence type="predicted"/>
<dbReference type="SUPFAM" id="SSF51395">
    <property type="entry name" value="FMN-linked oxidoreductases"/>
    <property type="match status" value="1"/>
</dbReference>
<dbReference type="PANTHER" id="PTHR43073">
    <property type="entry name" value="DIHYDROPYRIMIDINE DEHYDROGENASE [NADP(+)]"/>
    <property type="match status" value="1"/>
</dbReference>
<evidence type="ECO:0000256" key="1">
    <source>
        <dbReference type="ARBA" id="ARBA00001917"/>
    </source>
</evidence>
<organism evidence="5">
    <name type="scientific">marine sediment metagenome</name>
    <dbReference type="NCBI Taxonomy" id="412755"/>
    <lineage>
        <taxon>unclassified sequences</taxon>
        <taxon>metagenomes</taxon>
        <taxon>ecological metagenomes</taxon>
    </lineage>
</organism>
<gene>
    <name evidence="5" type="ORF">S01H1_00163</name>
</gene>
<dbReference type="Gene3D" id="3.20.20.70">
    <property type="entry name" value="Aldolase class I"/>
    <property type="match status" value="1"/>
</dbReference>
<dbReference type="GO" id="GO:0004152">
    <property type="term" value="F:dihydroorotate dehydrogenase activity"/>
    <property type="evidence" value="ECO:0007669"/>
    <property type="project" value="UniProtKB-ARBA"/>
</dbReference>
<accession>X0RQ46</accession>
<reference evidence="5" key="1">
    <citation type="journal article" date="2014" name="Front. Microbiol.">
        <title>High frequency of phylogenetically diverse reductive dehalogenase-homologous genes in deep subseafloor sedimentary metagenomes.</title>
        <authorList>
            <person name="Kawai M."/>
            <person name="Futagami T."/>
            <person name="Toyoda A."/>
            <person name="Takaki Y."/>
            <person name="Nishi S."/>
            <person name="Hori S."/>
            <person name="Arai W."/>
            <person name="Tsubouchi T."/>
            <person name="Morono Y."/>
            <person name="Uchiyama I."/>
            <person name="Ito T."/>
            <person name="Fujiyama A."/>
            <person name="Inagaki F."/>
            <person name="Takami H."/>
        </authorList>
    </citation>
    <scope>NUCLEOTIDE SEQUENCE</scope>
    <source>
        <strain evidence="5">Expedition CK06-06</strain>
    </source>
</reference>
<dbReference type="GO" id="GO:0005737">
    <property type="term" value="C:cytoplasm"/>
    <property type="evidence" value="ECO:0007669"/>
    <property type="project" value="InterPro"/>
</dbReference>
<dbReference type="GO" id="GO:0044205">
    <property type="term" value="P:'de novo' UMP biosynthetic process"/>
    <property type="evidence" value="ECO:0007669"/>
    <property type="project" value="UniProtKB-UniPathway"/>
</dbReference>
<dbReference type="GO" id="GO:0006210">
    <property type="term" value="P:thymine catabolic process"/>
    <property type="evidence" value="ECO:0007669"/>
    <property type="project" value="TreeGrafter"/>
</dbReference>
<sequence>MAGLRLRNPTMNAAGVLGISMPLLKRVYEGGAGAVVTKSLGPIPRSGHLNPTLISVEGGVLNAMGLPNPGADYYVEAIRALKREGVPVVASFFGASIEEFREVAGVLSDSGADALEVNVSCPNVEEEMGMLGADCLNTEKVTAAVKEVSKPPVFVKLSPNVTDIAEIARAAERGGADAITAVNTLKGIAV</sequence>